<dbReference type="RefSeq" id="WP_273991546.1">
    <property type="nucleotide sequence ID" value="NZ_BAABQT010000027.1"/>
</dbReference>
<reference evidence="2 3" key="1">
    <citation type="submission" date="2022-12" db="EMBL/GenBank/DDBJ databases">
        <title>Genome Sequence of Deinococcus aquaticus Type Strain PB314.</title>
        <authorList>
            <person name="Albert C."/>
            <person name="Hill J."/>
            <person name="Boren L."/>
            <person name="Scholz-Ng S."/>
            <person name="Fatema N."/>
            <person name="Grosso R."/>
            <person name="Soboslay E."/>
            <person name="Tuohy J."/>
        </authorList>
    </citation>
    <scope>NUCLEOTIDE SEQUENCE [LARGE SCALE GENOMIC DNA]</scope>
    <source>
        <strain evidence="2 3">PB-314</strain>
        <plasmid evidence="2 3">pDATS03</plasmid>
    </source>
</reference>
<sequence length="200" mass="22881">MDGRARNIVSTNIGQYQYRYAFTIESDNQNTPVYIDVRYIIPSFEGLRVVVDGKIDQTGMMRLNSLEIADLGLKLRAINNNSSLSIIILIVILFPFVAYMCNSRNLQIKEDQERSDKPLNDSNFAAKCRGLASQHLYFSGFDTSSKPIIEREGNNLIYKHSYILGLQRNFQKISFTCIFEKGKSDISITWSKGNNYPDIR</sequence>
<name>A0ABY7V7V5_9DEIO</name>
<keyword evidence="3" id="KW-1185">Reference proteome</keyword>
<keyword evidence="1" id="KW-1133">Transmembrane helix</keyword>
<evidence type="ECO:0008006" key="4">
    <source>
        <dbReference type="Google" id="ProtNLM"/>
    </source>
</evidence>
<keyword evidence="2" id="KW-0614">Plasmid</keyword>
<dbReference type="Proteomes" id="UP001217044">
    <property type="component" value="Plasmid pDATS03"/>
</dbReference>
<evidence type="ECO:0000256" key="1">
    <source>
        <dbReference type="SAM" id="Phobius"/>
    </source>
</evidence>
<geneLocation type="plasmid" evidence="2 3">
    <name>pDATS03</name>
</geneLocation>
<keyword evidence="1" id="KW-0812">Transmembrane</keyword>
<feature type="transmembrane region" description="Helical" evidence="1">
    <location>
        <begin position="83"/>
        <end position="101"/>
    </location>
</feature>
<accession>A0ABY7V7V5</accession>
<organism evidence="2 3">
    <name type="scientific">Deinococcus aquaticus</name>
    <dbReference type="NCBI Taxonomy" id="328692"/>
    <lineage>
        <taxon>Bacteria</taxon>
        <taxon>Thermotogati</taxon>
        <taxon>Deinococcota</taxon>
        <taxon>Deinococci</taxon>
        <taxon>Deinococcales</taxon>
        <taxon>Deinococcaceae</taxon>
        <taxon>Deinococcus</taxon>
    </lineage>
</organism>
<protein>
    <recommendedName>
        <fullName evidence="4">Ig-like domain-containing protein</fullName>
    </recommendedName>
</protein>
<dbReference type="EMBL" id="CP115168">
    <property type="protein sequence ID" value="WDA60804.1"/>
    <property type="molecule type" value="Genomic_DNA"/>
</dbReference>
<gene>
    <name evidence="2" type="ORF">M8445_18035</name>
</gene>
<keyword evidence="1" id="KW-0472">Membrane</keyword>
<evidence type="ECO:0000313" key="3">
    <source>
        <dbReference type="Proteomes" id="UP001217044"/>
    </source>
</evidence>
<proteinExistence type="predicted"/>
<evidence type="ECO:0000313" key="2">
    <source>
        <dbReference type="EMBL" id="WDA60804.1"/>
    </source>
</evidence>